<name>A0A3B0W1N8_9ZZZZ</name>
<evidence type="ECO:0000259" key="1">
    <source>
        <dbReference type="Pfam" id="PF07007"/>
    </source>
</evidence>
<dbReference type="InterPro" id="IPR009739">
    <property type="entry name" value="LprI-like_N"/>
</dbReference>
<accession>A0A3B0W1N8</accession>
<dbReference type="Pfam" id="PF07007">
    <property type="entry name" value="LprI"/>
    <property type="match status" value="1"/>
</dbReference>
<protein>
    <recommendedName>
        <fullName evidence="1">Lysozyme inhibitor LprI-like N-terminal domain-containing protein</fullName>
    </recommendedName>
</protein>
<feature type="domain" description="Lysozyme inhibitor LprI-like N-terminal" evidence="1">
    <location>
        <begin position="41"/>
        <end position="128"/>
    </location>
</feature>
<organism evidence="2">
    <name type="scientific">hydrothermal vent metagenome</name>
    <dbReference type="NCBI Taxonomy" id="652676"/>
    <lineage>
        <taxon>unclassified sequences</taxon>
        <taxon>metagenomes</taxon>
        <taxon>ecological metagenomes</taxon>
    </lineage>
</organism>
<dbReference type="EMBL" id="UOFB01000375">
    <property type="protein sequence ID" value="VAW49735.1"/>
    <property type="molecule type" value="Genomic_DNA"/>
</dbReference>
<gene>
    <name evidence="2" type="ORF">MNBD_GAMMA04-1170</name>
</gene>
<sequence>MHYLLLFCVIPATLFASTTHFESLSYDEIHKSYQSLNCFDEATQQEMNKCGEQSLSSTKAKMDSILNEAIEGKDNAFSEKIKKSQTLWTTFTHISCEIETYESKSGTGYYSILNFCLETKLNERISYLQWVLSNK</sequence>
<dbReference type="Gene3D" id="1.20.1270.180">
    <property type="match status" value="1"/>
</dbReference>
<proteinExistence type="predicted"/>
<reference evidence="2" key="1">
    <citation type="submission" date="2018-06" db="EMBL/GenBank/DDBJ databases">
        <authorList>
            <person name="Zhirakovskaya E."/>
        </authorList>
    </citation>
    <scope>NUCLEOTIDE SEQUENCE</scope>
</reference>
<evidence type="ECO:0000313" key="2">
    <source>
        <dbReference type="EMBL" id="VAW49735.1"/>
    </source>
</evidence>
<dbReference type="AlphaFoldDB" id="A0A3B0W1N8"/>